<comment type="subcellular location">
    <subcellularLocation>
        <location evidence="1">Membrane</location>
        <topology evidence="1">Multi-pass membrane protein</topology>
    </subcellularLocation>
</comment>
<dbReference type="Pfam" id="PF04117">
    <property type="entry name" value="Mpv17_PMP22"/>
    <property type="match status" value="1"/>
</dbReference>
<evidence type="ECO:0000256" key="4">
    <source>
        <dbReference type="ARBA" id="ARBA00022989"/>
    </source>
</evidence>
<evidence type="ECO:0000256" key="2">
    <source>
        <dbReference type="ARBA" id="ARBA00006824"/>
    </source>
</evidence>
<name>A0A9Q5N909_SANBA</name>
<dbReference type="GO" id="GO:0005739">
    <property type="term" value="C:mitochondrion"/>
    <property type="evidence" value="ECO:0007669"/>
    <property type="project" value="TreeGrafter"/>
</dbReference>
<dbReference type="PANTHER" id="PTHR11266:SF50">
    <property type="entry name" value="VACUOLAR MEMBRANE PROTEIN YOR292C"/>
    <property type="match status" value="1"/>
</dbReference>
<dbReference type="OrthoDB" id="10267969at2759"/>
<protein>
    <submittedName>
        <fullName evidence="7">Uncharacterized protein</fullName>
    </submittedName>
</protein>
<evidence type="ECO:0000256" key="1">
    <source>
        <dbReference type="ARBA" id="ARBA00004141"/>
    </source>
</evidence>
<dbReference type="AlphaFoldDB" id="A0A9Q5N909"/>
<keyword evidence="4" id="KW-1133">Transmembrane helix</keyword>
<dbReference type="PANTHER" id="PTHR11266">
    <property type="entry name" value="PEROXISOMAL MEMBRANE PROTEIN 2, PXMP2 MPV17"/>
    <property type="match status" value="1"/>
</dbReference>
<comment type="caution">
    <text evidence="7">The sequence shown here is derived from an EMBL/GenBank/DDBJ whole genome shotgun (WGS) entry which is preliminary data.</text>
</comment>
<keyword evidence="3" id="KW-0812">Transmembrane</keyword>
<evidence type="ECO:0000256" key="6">
    <source>
        <dbReference type="RuleBase" id="RU363053"/>
    </source>
</evidence>
<evidence type="ECO:0000256" key="3">
    <source>
        <dbReference type="ARBA" id="ARBA00022692"/>
    </source>
</evidence>
<organism evidence="7 8">
    <name type="scientific">Sanghuangporus baumii</name>
    <name type="common">Phellinus baumii</name>
    <dbReference type="NCBI Taxonomy" id="108892"/>
    <lineage>
        <taxon>Eukaryota</taxon>
        <taxon>Fungi</taxon>
        <taxon>Dikarya</taxon>
        <taxon>Basidiomycota</taxon>
        <taxon>Agaricomycotina</taxon>
        <taxon>Agaricomycetes</taxon>
        <taxon>Hymenochaetales</taxon>
        <taxon>Hymenochaetaceae</taxon>
        <taxon>Sanghuangporus</taxon>
    </lineage>
</organism>
<dbReference type="GO" id="GO:0016020">
    <property type="term" value="C:membrane"/>
    <property type="evidence" value="ECO:0007669"/>
    <property type="project" value="UniProtKB-SubCell"/>
</dbReference>
<evidence type="ECO:0000313" key="7">
    <source>
        <dbReference type="EMBL" id="OCB91155.1"/>
    </source>
</evidence>
<sequence length="258" mass="28575">MVKGPSALSLHFHQRLMTSIALAARAYQQSFDARPYTTLAFTNAALNAIGDTAAQIVQMATAERVEHEDLLRYDVQRTLRFFTFGFAMGPVLCRWNKFLEMRFPLRAPPPKPGIGTFSPLSAGIQIGTTSPHMLAPLNVPIGQIPRVSGLAVAKRVAADQLFMAPIGLALFIVSMGVMEGLDGSQIKKKFIDLYPSALSANWQVWPLAQVVNFRYIPLSARVPFQSTCGIFWNLYLSLLNSSESRKERKQEAMRDTVG</sequence>
<dbReference type="InterPro" id="IPR007248">
    <property type="entry name" value="Mpv17_PMP22"/>
</dbReference>
<reference evidence="7" key="1">
    <citation type="submission" date="2016-06" db="EMBL/GenBank/DDBJ databases">
        <title>Draft Genome sequence of the fungus Inonotus baumii.</title>
        <authorList>
            <person name="Zhu H."/>
            <person name="Lin W."/>
        </authorList>
    </citation>
    <scope>NUCLEOTIDE SEQUENCE</scope>
    <source>
        <strain evidence="7">821</strain>
    </source>
</reference>
<dbReference type="Proteomes" id="UP000757232">
    <property type="component" value="Unassembled WGS sequence"/>
</dbReference>
<proteinExistence type="inferred from homology"/>
<keyword evidence="8" id="KW-1185">Reference proteome</keyword>
<accession>A0A9Q5N909</accession>
<dbReference type="EMBL" id="LNZH02000102">
    <property type="protein sequence ID" value="OCB91155.1"/>
    <property type="molecule type" value="Genomic_DNA"/>
</dbReference>
<keyword evidence="5" id="KW-0472">Membrane</keyword>
<evidence type="ECO:0000256" key="5">
    <source>
        <dbReference type="ARBA" id="ARBA00023136"/>
    </source>
</evidence>
<evidence type="ECO:0000313" key="8">
    <source>
        <dbReference type="Proteomes" id="UP000757232"/>
    </source>
</evidence>
<comment type="similarity">
    <text evidence="2 6">Belongs to the peroxisomal membrane protein PXMP2/4 family.</text>
</comment>
<gene>
    <name evidence="7" type="ORF">A7U60_g1563</name>
</gene>